<comment type="caution">
    <text evidence="1">The sequence shown here is derived from an EMBL/GenBank/DDBJ whole genome shotgun (WGS) entry which is preliminary data.</text>
</comment>
<accession>A0ABT6A1Z2</accession>
<proteinExistence type="predicted"/>
<gene>
    <name evidence="1" type="ORF">P3H78_07095</name>
</gene>
<dbReference type="Proteomes" id="UP001221150">
    <property type="component" value="Unassembled WGS sequence"/>
</dbReference>
<dbReference type="EMBL" id="JARJBB010000003">
    <property type="protein sequence ID" value="MDF3298401.1"/>
    <property type="molecule type" value="Genomic_DNA"/>
</dbReference>
<sequence>MKLIGFYQEMDSGYSVSWGGPVPAPETGAGKYLVPDVVDYLKSGYPILDVMELTTDVVGGAFRVPGGSSALTDGEFVWREDLASYVERYHIDLPLDFLEAARRHEFRIPSVGYEVLLSISSEVSEVLGFQPKP</sequence>
<dbReference type="RefSeq" id="WP_276107953.1">
    <property type="nucleotide sequence ID" value="NZ_JARJBB010000003.1"/>
</dbReference>
<protein>
    <submittedName>
        <fullName evidence="1">Uncharacterized protein</fullName>
    </submittedName>
</protein>
<name>A0ABT6A1Z2_9ACTN</name>
<organism evidence="1 2">
    <name type="scientific">Streptomyces tropicalis</name>
    <dbReference type="NCBI Taxonomy" id="3034234"/>
    <lineage>
        <taxon>Bacteria</taxon>
        <taxon>Bacillati</taxon>
        <taxon>Actinomycetota</taxon>
        <taxon>Actinomycetes</taxon>
        <taxon>Kitasatosporales</taxon>
        <taxon>Streptomycetaceae</taxon>
        <taxon>Streptomyces</taxon>
    </lineage>
</organism>
<evidence type="ECO:0000313" key="1">
    <source>
        <dbReference type="EMBL" id="MDF3298401.1"/>
    </source>
</evidence>
<evidence type="ECO:0000313" key="2">
    <source>
        <dbReference type="Proteomes" id="UP001221150"/>
    </source>
</evidence>
<keyword evidence="2" id="KW-1185">Reference proteome</keyword>
<reference evidence="1 2" key="1">
    <citation type="submission" date="2023-03" db="EMBL/GenBank/DDBJ databases">
        <title>Draft genome sequence of Streptomyces sp. K1PA1 isolated from peat swamp forest in Thailand.</title>
        <authorList>
            <person name="Klaysubun C."/>
            <person name="Duangmal K."/>
        </authorList>
    </citation>
    <scope>NUCLEOTIDE SEQUENCE [LARGE SCALE GENOMIC DNA]</scope>
    <source>
        <strain evidence="1 2">K1PA1</strain>
    </source>
</reference>